<evidence type="ECO:0000259" key="1">
    <source>
        <dbReference type="PROSITE" id="PS50011"/>
    </source>
</evidence>
<protein>
    <recommendedName>
        <fullName evidence="1">Protein kinase domain-containing protein</fullName>
    </recommendedName>
</protein>
<accession>A0A0C3Q128</accession>
<dbReference type="InterPro" id="IPR000719">
    <property type="entry name" value="Prot_kinase_dom"/>
</dbReference>
<evidence type="ECO:0000313" key="3">
    <source>
        <dbReference type="Proteomes" id="UP000054248"/>
    </source>
</evidence>
<keyword evidence="3" id="KW-1185">Reference proteome</keyword>
<reference evidence="2 3" key="1">
    <citation type="submission" date="2014-04" db="EMBL/GenBank/DDBJ databases">
        <authorList>
            <consortium name="DOE Joint Genome Institute"/>
            <person name="Kuo A."/>
            <person name="Girlanda M."/>
            <person name="Perotto S."/>
            <person name="Kohler A."/>
            <person name="Nagy L.G."/>
            <person name="Floudas D."/>
            <person name="Copeland A."/>
            <person name="Barry K.W."/>
            <person name="Cichocki N."/>
            <person name="Veneault-Fourrey C."/>
            <person name="LaButti K."/>
            <person name="Lindquist E.A."/>
            <person name="Lipzen A."/>
            <person name="Lundell T."/>
            <person name="Morin E."/>
            <person name="Murat C."/>
            <person name="Sun H."/>
            <person name="Tunlid A."/>
            <person name="Henrissat B."/>
            <person name="Grigoriev I.V."/>
            <person name="Hibbett D.S."/>
            <person name="Martin F."/>
            <person name="Nordberg H.P."/>
            <person name="Cantor M.N."/>
            <person name="Hua S.X."/>
        </authorList>
    </citation>
    <scope>NUCLEOTIDE SEQUENCE [LARGE SCALE GENOMIC DNA]</scope>
    <source>
        <strain evidence="2 3">MUT 4182</strain>
    </source>
</reference>
<dbReference type="SUPFAM" id="SSF56112">
    <property type="entry name" value="Protein kinase-like (PK-like)"/>
    <property type="match status" value="1"/>
</dbReference>
<name>A0A0C3Q128_9AGAM</name>
<dbReference type="InterPro" id="IPR011009">
    <property type="entry name" value="Kinase-like_dom_sf"/>
</dbReference>
<dbReference type="HOGENOM" id="CLU_133992_0_0_1"/>
<sequence>MSTMDSTEQKISSAQAVDEEYEKLARFHVNSRRIVLVGDKDPPEGGFGVVRRAELYQSAYLPTWLASRRDGPPQIVAVKQIKITKMSNTPRVKRAFTREMLVWSSLATHPGIAKFLGFYADFENSKAWLLSPWEPNGDVSEFVKKHNLEVPEKLSLVRGARSITIVTSAR</sequence>
<reference evidence="3" key="2">
    <citation type="submission" date="2015-01" db="EMBL/GenBank/DDBJ databases">
        <title>Evolutionary Origins and Diversification of the Mycorrhizal Mutualists.</title>
        <authorList>
            <consortium name="DOE Joint Genome Institute"/>
            <consortium name="Mycorrhizal Genomics Consortium"/>
            <person name="Kohler A."/>
            <person name="Kuo A."/>
            <person name="Nagy L.G."/>
            <person name="Floudas D."/>
            <person name="Copeland A."/>
            <person name="Barry K.W."/>
            <person name="Cichocki N."/>
            <person name="Veneault-Fourrey C."/>
            <person name="LaButti K."/>
            <person name="Lindquist E.A."/>
            <person name="Lipzen A."/>
            <person name="Lundell T."/>
            <person name="Morin E."/>
            <person name="Murat C."/>
            <person name="Riley R."/>
            <person name="Ohm R."/>
            <person name="Sun H."/>
            <person name="Tunlid A."/>
            <person name="Henrissat B."/>
            <person name="Grigoriev I.V."/>
            <person name="Hibbett D.S."/>
            <person name="Martin F."/>
        </authorList>
    </citation>
    <scope>NUCLEOTIDE SEQUENCE [LARGE SCALE GENOMIC DNA]</scope>
    <source>
        <strain evidence="3">MUT 4182</strain>
    </source>
</reference>
<dbReference type="Proteomes" id="UP000054248">
    <property type="component" value="Unassembled WGS sequence"/>
</dbReference>
<feature type="domain" description="Protein kinase" evidence="1">
    <location>
        <begin position="36"/>
        <end position="170"/>
    </location>
</feature>
<proteinExistence type="predicted"/>
<evidence type="ECO:0000313" key="2">
    <source>
        <dbReference type="EMBL" id="KIO16196.1"/>
    </source>
</evidence>
<dbReference type="GO" id="GO:0005524">
    <property type="term" value="F:ATP binding"/>
    <property type="evidence" value="ECO:0007669"/>
    <property type="project" value="InterPro"/>
</dbReference>
<dbReference type="Gene3D" id="1.10.510.10">
    <property type="entry name" value="Transferase(Phosphotransferase) domain 1"/>
    <property type="match status" value="1"/>
</dbReference>
<dbReference type="EMBL" id="KN823640">
    <property type="protein sequence ID" value="KIO16196.1"/>
    <property type="molecule type" value="Genomic_DNA"/>
</dbReference>
<dbReference type="OrthoDB" id="10261027at2759"/>
<gene>
    <name evidence="2" type="ORF">M407DRAFT_34163</name>
</gene>
<dbReference type="GO" id="GO:0004672">
    <property type="term" value="F:protein kinase activity"/>
    <property type="evidence" value="ECO:0007669"/>
    <property type="project" value="InterPro"/>
</dbReference>
<organism evidence="2 3">
    <name type="scientific">Tulasnella calospora MUT 4182</name>
    <dbReference type="NCBI Taxonomy" id="1051891"/>
    <lineage>
        <taxon>Eukaryota</taxon>
        <taxon>Fungi</taxon>
        <taxon>Dikarya</taxon>
        <taxon>Basidiomycota</taxon>
        <taxon>Agaricomycotina</taxon>
        <taxon>Agaricomycetes</taxon>
        <taxon>Cantharellales</taxon>
        <taxon>Tulasnellaceae</taxon>
        <taxon>Tulasnella</taxon>
    </lineage>
</organism>
<dbReference type="PROSITE" id="PS50011">
    <property type="entry name" value="PROTEIN_KINASE_DOM"/>
    <property type="match status" value="1"/>
</dbReference>
<dbReference type="AlphaFoldDB" id="A0A0C3Q128"/>